<dbReference type="Proteomes" id="UP001307889">
    <property type="component" value="Chromosome 6"/>
</dbReference>
<reference evidence="1 2" key="1">
    <citation type="submission" date="2023-09" db="EMBL/GenBank/DDBJ databases">
        <title>Nesidiocoris tenuis whole genome shotgun sequence.</title>
        <authorList>
            <person name="Shibata T."/>
            <person name="Shimoda M."/>
            <person name="Kobayashi T."/>
            <person name="Uehara T."/>
        </authorList>
    </citation>
    <scope>NUCLEOTIDE SEQUENCE [LARGE SCALE GENOMIC DNA]</scope>
    <source>
        <strain evidence="1 2">Japan</strain>
    </source>
</reference>
<keyword evidence="2" id="KW-1185">Reference proteome</keyword>
<accession>A0ABN7AUE1</accession>
<proteinExistence type="predicted"/>
<gene>
    <name evidence="1" type="ORF">NTJ_07943</name>
</gene>
<organism evidence="1 2">
    <name type="scientific">Nesidiocoris tenuis</name>
    <dbReference type="NCBI Taxonomy" id="355587"/>
    <lineage>
        <taxon>Eukaryota</taxon>
        <taxon>Metazoa</taxon>
        <taxon>Ecdysozoa</taxon>
        <taxon>Arthropoda</taxon>
        <taxon>Hexapoda</taxon>
        <taxon>Insecta</taxon>
        <taxon>Pterygota</taxon>
        <taxon>Neoptera</taxon>
        <taxon>Paraneoptera</taxon>
        <taxon>Hemiptera</taxon>
        <taxon>Heteroptera</taxon>
        <taxon>Panheteroptera</taxon>
        <taxon>Cimicomorpha</taxon>
        <taxon>Miridae</taxon>
        <taxon>Dicyphina</taxon>
        <taxon>Nesidiocoris</taxon>
    </lineage>
</organism>
<evidence type="ECO:0000313" key="1">
    <source>
        <dbReference type="EMBL" id="BES95134.1"/>
    </source>
</evidence>
<evidence type="ECO:0000313" key="2">
    <source>
        <dbReference type="Proteomes" id="UP001307889"/>
    </source>
</evidence>
<protein>
    <submittedName>
        <fullName evidence="1">Uncharacterized protein</fullName>
    </submittedName>
</protein>
<sequence length="102" mass="11609">MKLEVACIPRLWDFGADGAISFLWVRDNRESVNAFNEADLALGVFFTPLSTMEHCHVSYPSLDERKGGKYHDRILLRIPCQPGRSIRTRCAGGKPRIRPPWP</sequence>
<dbReference type="EMBL" id="AP028914">
    <property type="protein sequence ID" value="BES95134.1"/>
    <property type="molecule type" value="Genomic_DNA"/>
</dbReference>
<name>A0ABN7AUE1_9HEMI</name>